<organism evidence="6 7">
    <name type="scientific">Marinilactibacillus psychrotolerans</name>
    <dbReference type="NCBI Taxonomy" id="191770"/>
    <lineage>
        <taxon>Bacteria</taxon>
        <taxon>Bacillati</taxon>
        <taxon>Bacillota</taxon>
        <taxon>Bacilli</taxon>
        <taxon>Lactobacillales</taxon>
        <taxon>Carnobacteriaceae</taxon>
        <taxon>Marinilactibacillus</taxon>
    </lineage>
</organism>
<keyword evidence="1" id="KW-0805">Transcription regulation</keyword>
<keyword evidence="3" id="KW-0804">Transcription</keyword>
<dbReference type="Pfam" id="PF01614">
    <property type="entry name" value="IclR_C"/>
    <property type="match status" value="1"/>
</dbReference>
<dbReference type="GO" id="GO:0045892">
    <property type="term" value="P:negative regulation of DNA-templated transcription"/>
    <property type="evidence" value="ECO:0007669"/>
    <property type="project" value="TreeGrafter"/>
</dbReference>
<evidence type="ECO:0000313" key="6">
    <source>
        <dbReference type="EMBL" id="GEQ35432.1"/>
    </source>
</evidence>
<keyword evidence="2" id="KW-0238">DNA-binding</keyword>
<sequence length="252" mass="28176">MVQKQAYGSVLLKADDILEFLSSDDTQHRLSEIAKHTGLTPPTASKILNTLLLIGYVQKDPDTKLFSLGPRLLKYANKSLHQLSIKRIAQPFLEDLQKATGETVHLGIHEFDHIKYITKIASKKPVSLYSEIGKSIPMYCSAMGKAVLADLDDDDINYYLEKNELISKTENTITTAERLFEEVNLARQEGFAFDNGEHDLDVFCIGSSITVGRTNYGAISISLPIYRLSNEVLESLKQNLLTTKENLIGTLR</sequence>
<dbReference type="RefSeq" id="WP_091762101.1">
    <property type="nucleotide sequence ID" value="NZ_BJVX01000009.1"/>
</dbReference>
<dbReference type="PROSITE" id="PS51078">
    <property type="entry name" value="ICLR_ED"/>
    <property type="match status" value="1"/>
</dbReference>
<dbReference type="Gene3D" id="1.10.10.10">
    <property type="entry name" value="Winged helix-like DNA-binding domain superfamily/Winged helix DNA-binding domain"/>
    <property type="match status" value="1"/>
</dbReference>
<evidence type="ECO:0000259" key="4">
    <source>
        <dbReference type="PROSITE" id="PS51077"/>
    </source>
</evidence>
<dbReference type="Proteomes" id="UP000887127">
    <property type="component" value="Unassembled WGS sequence"/>
</dbReference>
<dbReference type="InterPro" id="IPR036388">
    <property type="entry name" value="WH-like_DNA-bd_sf"/>
</dbReference>
<evidence type="ECO:0000313" key="7">
    <source>
        <dbReference type="Proteomes" id="UP000887127"/>
    </source>
</evidence>
<evidence type="ECO:0000256" key="3">
    <source>
        <dbReference type="ARBA" id="ARBA00023163"/>
    </source>
</evidence>
<feature type="domain" description="HTH iclR-type" evidence="4">
    <location>
        <begin position="8"/>
        <end position="70"/>
    </location>
</feature>
<dbReference type="Gene3D" id="3.30.450.40">
    <property type="match status" value="1"/>
</dbReference>
<dbReference type="PANTHER" id="PTHR30136:SF24">
    <property type="entry name" value="HTH-TYPE TRANSCRIPTIONAL REPRESSOR ALLR"/>
    <property type="match status" value="1"/>
</dbReference>
<evidence type="ECO:0000259" key="5">
    <source>
        <dbReference type="PROSITE" id="PS51078"/>
    </source>
</evidence>
<dbReference type="GeneID" id="96911478"/>
<dbReference type="InterPro" id="IPR050707">
    <property type="entry name" value="HTH_MetabolicPath_Reg"/>
</dbReference>
<dbReference type="PANTHER" id="PTHR30136">
    <property type="entry name" value="HELIX-TURN-HELIX TRANSCRIPTIONAL REGULATOR, ICLR FAMILY"/>
    <property type="match status" value="1"/>
</dbReference>
<dbReference type="InterPro" id="IPR029016">
    <property type="entry name" value="GAF-like_dom_sf"/>
</dbReference>
<dbReference type="SUPFAM" id="SSF55781">
    <property type="entry name" value="GAF domain-like"/>
    <property type="match status" value="1"/>
</dbReference>
<dbReference type="SMART" id="SM00346">
    <property type="entry name" value="HTH_ICLR"/>
    <property type="match status" value="1"/>
</dbReference>
<dbReference type="Pfam" id="PF09339">
    <property type="entry name" value="HTH_IclR"/>
    <property type="match status" value="1"/>
</dbReference>
<reference evidence="6" key="1">
    <citation type="submission" date="2019-08" db="EMBL/GenBank/DDBJ databases">
        <title>Marinilactibacillus psychrotolerans M13-2T whole genome sequencing project.</title>
        <authorList>
            <person name="Ishikawa M."/>
            <person name="Suzuki T."/>
            <person name="Matsutani M."/>
        </authorList>
    </citation>
    <scope>NUCLEOTIDE SEQUENCE</scope>
    <source>
        <strain evidence="6">M13-2T</strain>
    </source>
</reference>
<dbReference type="InterPro" id="IPR014757">
    <property type="entry name" value="Tscrpt_reg_IclR_C"/>
</dbReference>
<name>A0AAV3WTV2_9LACT</name>
<dbReference type="SUPFAM" id="SSF46785">
    <property type="entry name" value="Winged helix' DNA-binding domain"/>
    <property type="match status" value="1"/>
</dbReference>
<accession>A0AAV3WTV2</accession>
<dbReference type="InterPro" id="IPR005471">
    <property type="entry name" value="Tscrpt_reg_IclR_N"/>
</dbReference>
<dbReference type="AlphaFoldDB" id="A0AAV3WTV2"/>
<dbReference type="EMBL" id="BKBI01000006">
    <property type="protein sequence ID" value="GEQ35432.1"/>
    <property type="molecule type" value="Genomic_DNA"/>
</dbReference>
<protein>
    <submittedName>
        <fullName evidence="6">IclR family transcriptional regulator</fullName>
    </submittedName>
</protein>
<comment type="caution">
    <text evidence="6">The sequence shown here is derived from an EMBL/GenBank/DDBJ whole genome shotgun (WGS) entry which is preliminary data.</text>
</comment>
<proteinExistence type="predicted"/>
<dbReference type="GO" id="GO:0003700">
    <property type="term" value="F:DNA-binding transcription factor activity"/>
    <property type="evidence" value="ECO:0007669"/>
    <property type="project" value="TreeGrafter"/>
</dbReference>
<dbReference type="GO" id="GO:0003677">
    <property type="term" value="F:DNA binding"/>
    <property type="evidence" value="ECO:0007669"/>
    <property type="project" value="UniProtKB-KW"/>
</dbReference>
<dbReference type="InterPro" id="IPR036390">
    <property type="entry name" value="WH_DNA-bd_sf"/>
</dbReference>
<gene>
    <name evidence="6" type="primary">iclR</name>
    <name evidence="6" type="ORF">M132T_09400</name>
</gene>
<feature type="domain" description="IclR-ED" evidence="5">
    <location>
        <begin position="71"/>
        <end position="252"/>
    </location>
</feature>
<evidence type="ECO:0000256" key="2">
    <source>
        <dbReference type="ARBA" id="ARBA00023125"/>
    </source>
</evidence>
<dbReference type="PROSITE" id="PS51077">
    <property type="entry name" value="HTH_ICLR"/>
    <property type="match status" value="1"/>
</dbReference>
<evidence type="ECO:0000256" key="1">
    <source>
        <dbReference type="ARBA" id="ARBA00023015"/>
    </source>
</evidence>